<dbReference type="InterPro" id="IPR036339">
    <property type="entry name" value="PUB-like_dom_sf"/>
</dbReference>
<dbReference type="CTD" id="37864"/>
<feature type="region of interest" description="Disordered" evidence="4">
    <location>
        <begin position="716"/>
        <end position="831"/>
    </location>
</feature>
<evidence type="ECO:0000259" key="5">
    <source>
        <dbReference type="PROSITE" id="PS01358"/>
    </source>
</evidence>
<dbReference type="AlphaFoldDB" id="A0A0K8VT71"/>
<feature type="compositionally biased region" description="Polar residues" evidence="4">
    <location>
        <begin position="804"/>
        <end position="825"/>
    </location>
</feature>
<feature type="domain" description="RanBP2-type" evidence="5">
    <location>
        <begin position="856"/>
        <end position="875"/>
    </location>
</feature>
<dbReference type="InterPro" id="IPR001876">
    <property type="entry name" value="Znf_RanBP2"/>
</dbReference>
<dbReference type="PANTHER" id="PTHR15326">
    <property type="entry name" value="SPERMATOGENESIS-ASSOCIATED PROTEIN 2/TAMOZHENNIC"/>
    <property type="match status" value="1"/>
</dbReference>
<evidence type="ECO:0000256" key="3">
    <source>
        <dbReference type="ARBA" id="ARBA00022833"/>
    </source>
</evidence>
<organism evidence="7">
    <name type="scientific">Bactrocera latifrons</name>
    <name type="common">Malaysian fruit fly</name>
    <name type="synonym">Chaetodacus latifrons</name>
    <dbReference type="NCBI Taxonomy" id="174628"/>
    <lineage>
        <taxon>Eukaryota</taxon>
        <taxon>Metazoa</taxon>
        <taxon>Ecdysozoa</taxon>
        <taxon>Arthropoda</taxon>
        <taxon>Hexapoda</taxon>
        <taxon>Insecta</taxon>
        <taxon>Pterygota</taxon>
        <taxon>Neoptera</taxon>
        <taxon>Endopterygota</taxon>
        <taxon>Diptera</taxon>
        <taxon>Brachycera</taxon>
        <taxon>Muscomorpha</taxon>
        <taxon>Tephritoidea</taxon>
        <taxon>Tephritidae</taxon>
        <taxon>Bactrocera</taxon>
        <taxon>Bactrocera</taxon>
    </lineage>
</organism>
<dbReference type="Gene3D" id="2.30.30.380">
    <property type="entry name" value="Zn-finger domain of Sec23/24"/>
    <property type="match status" value="1"/>
</dbReference>
<dbReference type="GO" id="GO:0005737">
    <property type="term" value="C:cytoplasm"/>
    <property type="evidence" value="ECO:0007669"/>
    <property type="project" value="TreeGrafter"/>
</dbReference>
<sequence>MSDFMPRDMLPDLWDEILKRHWTYLDTDGSIQKIEEGKKLENCLKEFLCIVPHDRKFFLPETAHVLRKSIREMDEFNAYKAIIGFRSISHYANNLFTKPWRKEFRVLKMYSGFYQHEIKSNLLDAEKLFEAMGYRQVSEEILVLDGPICPDQVTNVSRDAMAAYVECQIMEHIYSGLIALGITCSWQDIFHYREKYIGGSSQAIKGLGYAIQERQMRKEKLINIDNCYASIQHSPQIYTTPECTNCSIYNRISAGAQYGVRSENHGNCAIHAPVLSSVTSNLCNGNSKMPSYPTSGYQLPHQVGYGMSTAAMQHSRSLDHYSEPVPQLPHRHSFDHQQKGCTAHHYKPPHQLSTQNVYEHPYDCLDGASMGESSVSYAAVVASGGGSNNTMNNCGMNPAYSHPYNVSGNRYPLPYNISNQLNSHYATTNATCNGIKSDPYNNTDNGGYASVSKSHNYQQPPLPPIRQSSVVVGGKDFQAYRQRSFPPDQQLIEFDDRAPLKSHDFHAQLHRLPHCNSLDYDRERIIDQQRHFGRAANIPTAYAQTKDIMMGRQYAPYSASQHPSSDDMYGNYAYARPLPKADRLKNNSSTNIATKQERNSIMDVLDNNDKHLQLQHTELKDNTAPLNGMSGNSCKRKMSSHTNDASDLSFESNFDDFSTVGRSEQRSPTQASKNQDGVGSYESWNYVFQNLERAGYSKDLNERGDLLVQGLNLDSMNLSNGGGGSNSGSKNNAERRRSNQAESTKVGRCSNNEQNKAHSVDKSGATTPWREVEKRDEKKSVGGFNKQEKSILKPQPVKKPKSGLKQTPNLSTSTAYDNNNGNNEIQSEKNIRSKTRKQSAAVMLNPQLAVSDQSEWSCRFCTFLNPDTERICEMCCRSKDLNLEAAVSHTPTCV</sequence>
<dbReference type="EMBL" id="GDHF01029046">
    <property type="protein sequence ID" value="JAI23268.1"/>
    <property type="molecule type" value="Transcribed_RNA"/>
</dbReference>
<dbReference type="SUPFAM" id="SSF90209">
    <property type="entry name" value="Ran binding protein zinc finger-like"/>
    <property type="match status" value="1"/>
</dbReference>
<feature type="compositionally biased region" description="Basic and acidic residues" evidence="4">
    <location>
        <begin position="770"/>
        <end position="791"/>
    </location>
</feature>
<feature type="region of interest" description="Disordered" evidence="4">
    <location>
        <begin position="659"/>
        <end position="678"/>
    </location>
</feature>
<dbReference type="GO" id="GO:0008270">
    <property type="term" value="F:zinc ion binding"/>
    <property type="evidence" value="ECO:0007669"/>
    <property type="project" value="UniProtKB-KW"/>
</dbReference>
<dbReference type="EMBL" id="GDHF01010227">
    <property type="protein sequence ID" value="JAI42087.1"/>
    <property type="molecule type" value="Transcribed_RNA"/>
</dbReference>
<dbReference type="OrthoDB" id="9837000at2759"/>
<evidence type="ECO:0000256" key="2">
    <source>
        <dbReference type="ARBA" id="ARBA00022771"/>
    </source>
</evidence>
<keyword evidence="3" id="KW-0862">Zinc</keyword>
<evidence type="ECO:0000256" key="1">
    <source>
        <dbReference type="ARBA" id="ARBA00022723"/>
    </source>
</evidence>
<dbReference type="Pfam" id="PF21388">
    <property type="entry name" value="SPATA2_PUB-like"/>
    <property type="match status" value="1"/>
</dbReference>
<keyword evidence="2" id="KW-0863">Zinc-finger</keyword>
<reference evidence="7" key="1">
    <citation type="submission" date="2015-06" db="EMBL/GenBank/DDBJ databases">
        <authorList>
            <person name="Hoefler B.C."/>
            <person name="Straight P.D."/>
        </authorList>
    </citation>
    <scope>NUCLEOTIDE SEQUENCE</scope>
</reference>
<dbReference type="SUPFAM" id="SSF143503">
    <property type="entry name" value="PUG domain-like"/>
    <property type="match status" value="1"/>
</dbReference>
<protein>
    <submittedName>
        <fullName evidence="7">Protein tamozhennic</fullName>
    </submittedName>
</protein>
<evidence type="ECO:0000313" key="7">
    <source>
        <dbReference type="EMBL" id="JAI42087.1"/>
    </source>
</evidence>
<dbReference type="PANTHER" id="PTHR15326:SF2">
    <property type="entry name" value="PROTEIN TAMOZHENNIC"/>
    <property type="match status" value="1"/>
</dbReference>
<feature type="compositionally biased region" description="Polar residues" evidence="4">
    <location>
        <begin position="443"/>
        <end position="459"/>
    </location>
</feature>
<accession>A0A0K8VT71</accession>
<keyword evidence="1" id="KW-0479">Metal-binding</keyword>
<dbReference type="GeneID" id="108965010"/>
<feature type="compositionally biased region" description="Polar residues" evidence="4">
    <location>
        <begin position="640"/>
        <end position="651"/>
    </location>
</feature>
<gene>
    <name evidence="7" type="primary">tamo_1</name>
    <name evidence="6" type="synonym">tamo_0</name>
    <name evidence="6" type="ORF">c4_g2_i2</name>
    <name evidence="7" type="ORF">c4_g2_i3</name>
</gene>
<name>A0A0K8VT71_BACLA</name>
<feature type="region of interest" description="Disordered" evidence="4">
    <location>
        <begin position="443"/>
        <end position="468"/>
    </location>
</feature>
<evidence type="ECO:0000313" key="6">
    <source>
        <dbReference type="EMBL" id="JAI23268.1"/>
    </source>
</evidence>
<dbReference type="Gene3D" id="1.20.58.2190">
    <property type="match status" value="1"/>
</dbReference>
<dbReference type="InterPro" id="IPR048839">
    <property type="entry name" value="SPATA2_PUB-like"/>
</dbReference>
<evidence type="ECO:0000256" key="4">
    <source>
        <dbReference type="SAM" id="MobiDB-lite"/>
    </source>
</evidence>
<dbReference type="PROSITE" id="PS01358">
    <property type="entry name" value="ZF_RANBP2_1"/>
    <property type="match status" value="1"/>
</dbReference>
<proteinExistence type="predicted"/>
<dbReference type="InterPro" id="IPR036443">
    <property type="entry name" value="Znf_RanBP2_sf"/>
</dbReference>
<feature type="region of interest" description="Disordered" evidence="4">
    <location>
        <begin position="617"/>
        <end position="651"/>
    </location>
</feature>